<reference evidence="2 3" key="1">
    <citation type="submission" date="2018-11" db="EMBL/GenBank/DDBJ databases">
        <title>Genomes From Bacteria Associated with the Canine Oral Cavity: a Test Case for Automated Genome-Based Taxonomic Assignment.</title>
        <authorList>
            <person name="Coil D.A."/>
            <person name="Jospin G."/>
            <person name="Darling A.E."/>
            <person name="Wallis C."/>
            <person name="Davis I.J."/>
            <person name="Harris S."/>
            <person name="Eisen J.A."/>
            <person name="Holcombe L.J."/>
            <person name="O'Flynn C."/>
        </authorList>
    </citation>
    <scope>NUCLEOTIDE SEQUENCE [LARGE SCALE GENOMIC DNA]</scope>
    <source>
        <strain evidence="2 3">OH2617_COT-023</strain>
    </source>
</reference>
<gene>
    <name evidence="2" type="ORF">EII40_09365</name>
</gene>
<sequence>MSQRLEITNFGPIKRASIEIRPALILIGQQASGKSTIAKLIYFFQALSAEFFSRFYQSRGERVDMIQDLIIPIREKFYDFFGSTFHLPDFEIVYHYEDNRYLALSLTEMKKINAQFSDTFFTESDFRELRGYKRMLIQLKEELAKMDNVAKKVALDERHLNYLHQLADKVNALFCNEHNDSLFILAGRNATIGYSETFENMLQQSIRKNIEEQGRRVFEAKEQTIDESLMLSFMQHVVKMRQAFINLGNFEGMITHANGRLKPRLILAHKLIREVLRGQYSNSEFGERIVHPGQGYVYLKNASSGQQESIRILQDAFLSIYQGNKLLRIVEEPEAHLFPEAQMATIQLLVLMLNSTLSSNLILTTHSPYTLTVINNLIYAAKVGAQHPEEANSVIQKELWLPSKNVSAYMLQDGKASDIIDTELGEIKAELIDSISNVINQQYDQLLQFDDSDDGTKD</sequence>
<evidence type="ECO:0000259" key="1">
    <source>
        <dbReference type="Pfam" id="PF13175"/>
    </source>
</evidence>
<comment type="caution">
    <text evidence="2">The sequence shown here is derived from an EMBL/GenBank/DDBJ whole genome shotgun (WGS) entry which is preliminary data.</text>
</comment>
<feature type="domain" description="Endonuclease GajA/Old nuclease/RecF-like AAA" evidence="1">
    <location>
        <begin position="3"/>
        <end position="369"/>
    </location>
</feature>
<dbReference type="RefSeq" id="WP_124752001.1">
    <property type="nucleotide sequence ID" value="NZ_RQYS01000039.1"/>
</dbReference>
<protein>
    <recommendedName>
        <fullName evidence="1">Endonuclease GajA/Old nuclease/RecF-like AAA domain-containing protein</fullName>
    </recommendedName>
</protein>
<evidence type="ECO:0000313" key="3">
    <source>
        <dbReference type="Proteomes" id="UP000278609"/>
    </source>
</evidence>
<evidence type="ECO:0000313" key="2">
    <source>
        <dbReference type="EMBL" id="RRD59616.1"/>
    </source>
</evidence>
<dbReference type="InterPro" id="IPR027417">
    <property type="entry name" value="P-loop_NTPase"/>
</dbReference>
<dbReference type="Proteomes" id="UP000278609">
    <property type="component" value="Unassembled WGS sequence"/>
</dbReference>
<dbReference type="PANTHER" id="PTHR43581">
    <property type="entry name" value="ATP/GTP PHOSPHATASE"/>
    <property type="match status" value="1"/>
</dbReference>
<dbReference type="InterPro" id="IPR051396">
    <property type="entry name" value="Bact_Antivir_Def_Nuclease"/>
</dbReference>
<dbReference type="OrthoDB" id="1098190at2"/>
<organism evidence="2 3">
    <name type="scientific">Tannerella forsythia</name>
    <name type="common">Bacteroides forsythus</name>
    <dbReference type="NCBI Taxonomy" id="28112"/>
    <lineage>
        <taxon>Bacteria</taxon>
        <taxon>Pseudomonadati</taxon>
        <taxon>Bacteroidota</taxon>
        <taxon>Bacteroidia</taxon>
        <taxon>Bacteroidales</taxon>
        <taxon>Tannerellaceae</taxon>
        <taxon>Tannerella</taxon>
    </lineage>
</organism>
<accession>A0A3P1XNG1</accession>
<dbReference type="Pfam" id="PF13175">
    <property type="entry name" value="AAA_15"/>
    <property type="match status" value="1"/>
</dbReference>
<dbReference type="AlphaFoldDB" id="A0A3P1XNG1"/>
<dbReference type="InterPro" id="IPR041685">
    <property type="entry name" value="AAA_GajA/Old/RecF-like"/>
</dbReference>
<proteinExistence type="predicted"/>
<dbReference type="EMBL" id="RQYS01000039">
    <property type="protein sequence ID" value="RRD59616.1"/>
    <property type="molecule type" value="Genomic_DNA"/>
</dbReference>
<dbReference type="PANTHER" id="PTHR43581:SF2">
    <property type="entry name" value="EXCINUCLEASE ATPASE SUBUNIT"/>
    <property type="match status" value="1"/>
</dbReference>
<dbReference type="Gene3D" id="3.40.50.300">
    <property type="entry name" value="P-loop containing nucleotide triphosphate hydrolases"/>
    <property type="match status" value="1"/>
</dbReference>
<dbReference type="SUPFAM" id="SSF52540">
    <property type="entry name" value="P-loop containing nucleoside triphosphate hydrolases"/>
    <property type="match status" value="1"/>
</dbReference>
<name>A0A3P1XNG1_TANFO</name>